<name>A0A0E9VZN7_ANGAN</name>
<evidence type="ECO:0000313" key="1">
    <source>
        <dbReference type="EMBL" id="JAH83536.1"/>
    </source>
</evidence>
<dbReference type="AlphaFoldDB" id="A0A0E9VZN7"/>
<sequence length="63" mass="6982">MLRSGLSCLHANDNHFVHQAMVVLKAQAAGMIKNETAEIKPLLCSPHYSNNQCFCTVRNSPQI</sequence>
<proteinExistence type="predicted"/>
<organism evidence="1">
    <name type="scientific">Anguilla anguilla</name>
    <name type="common">European freshwater eel</name>
    <name type="synonym">Muraena anguilla</name>
    <dbReference type="NCBI Taxonomy" id="7936"/>
    <lineage>
        <taxon>Eukaryota</taxon>
        <taxon>Metazoa</taxon>
        <taxon>Chordata</taxon>
        <taxon>Craniata</taxon>
        <taxon>Vertebrata</taxon>
        <taxon>Euteleostomi</taxon>
        <taxon>Actinopterygii</taxon>
        <taxon>Neopterygii</taxon>
        <taxon>Teleostei</taxon>
        <taxon>Anguilliformes</taxon>
        <taxon>Anguillidae</taxon>
        <taxon>Anguilla</taxon>
    </lineage>
</organism>
<accession>A0A0E9VZN7</accession>
<reference evidence="1" key="2">
    <citation type="journal article" date="2015" name="Fish Shellfish Immunol.">
        <title>Early steps in the European eel (Anguilla anguilla)-Vibrio vulnificus interaction in the gills: Role of the RtxA13 toxin.</title>
        <authorList>
            <person name="Callol A."/>
            <person name="Pajuelo D."/>
            <person name="Ebbesson L."/>
            <person name="Teles M."/>
            <person name="MacKenzie S."/>
            <person name="Amaro C."/>
        </authorList>
    </citation>
    <scope>NUCLEOTIDE SEQUENCE</scope>
</reference>
<dbReference type="EMBL" id="GBXM01025041">
    <property type="protein sequence ID" value="JAH83536.1"/>
    <property type="molecule type" value="Transcribed_RNA"/>
</dbReference>
<protein>
    <submittedName>
        <fullName evidence="1">Uncharacterized protein</fullName>
    </submittedName>
</protein>
<reference evidence="1" key="1">
    <citation type="submission" date="2014-11" db="EMBL/GenBank/DDBJ databases">
        <authorList>
            <person name="Amaro Gonzalez C."/>
        </authorList>
    </citation>
    <scope>NUCLEOTIDE SEQUENCE</scope>
</reference>